<accession>E2ZI99</accession>
<name>E2ZI99_9FIRM</name>
<dbReference type="BioCyc" id="FCF748224-HMP:GTSS-73-MONOMER"/>
<dbReference type="EMBL" id="AECU01000117">
    <property type="protein sequence ID" value="EFQ07085.1"/>
    <property type="molecule type" value="Genomic_DNA"/>
</dbReference>
<comment type="caution">
    <text evidence="1">The sequence shown here is derived from an EMBL/GenBank/DDBJ whole genome shotgun (WGS) entry which is preliminary data.</text>
</comment>
<dbReference type="HOGENOM" id="CLU_2915680_0_0_9"/>
<reference evidence="1 2" key="1">
    <citation type="submission" date="2010-08" db="EMBL/GenBank/DDBJ databases">
        <authorList>
            <person name="Weinstock G."/>
            <person name="Sodergren E."/>
            <person name="Clifton S."/>
            <person name="Fulton L."/>
            <person name="Fulton B."/>
            <person name="Courtney L."/>
            <person name="Fronick C."/>
            <person name="Harrison M."/>
            <person name="Strong C."/>
            <person name="Farmer C."/>
            <person name="Delahaunty K."/>
            <person name="Markovic C."/>
            <person name="Hall O."/>
            <person name="Minx P."/>
            <person name="Tomlinson C."/>
            <person name="Mitreva M."/>
            <person name="Hou S."/>
            <person name="Chen J."/>
            <person name="Wollam A."/>
            <person name="Pepin K.H."/>
            <person name="Johnson M."/>
            <person name="Bhonagiri V."/>
            <person name="Zhang X."/>
            <person name="Suruliraj S."/>
            <person name="Warren W."/>
            <person name="Chinwalla A."/>
            <person name="Mardis E.R."/>
            <person name="Wilson R.K."/>
        </authorList>
    </citation>
    <scope>NUCLEOTIDE SEQUENCE [LARGE SCALE GENOMIC DNA]</scope>
    <source>
        <strain evidence="1 2">KLE1255</strain>
    </source>
</reference>
<sequence length="61" mass="7437">MSKDKYRMTRKRIEKKLAAKCGVQVREVHEVIMKDVVNPLKRRQEAWQTAKHRYAQQEVRR</sequence>
<organism evidence="1 2">
    <name type="scientific">Faecalibacterium cf. prausnitzii KLE1255</name>
    <dbReference type="NCBI Taxonomy" id="748224"/>
    <lineage>
        <taxon>Bacteria</taxon>
        <taxon>Bacillati</taxon>
        <taxon>Bacillota</taxon>
        <taxon>Clostridia</taxon>
        <taxon>Eubacteriales</taxon>
        <taxon>Oscillospiraceae</taxon>
        <taxon>Faecalibacterium</taxon>
    </lineage>
</organism>
<dbReference type="RefSeq" id="WP_005941662.1">
    <property type="nucleotide sequence ID" value="NZ_GL538315.1"/>
</dbReference>
<evidence type="ECO:0000313" key="1">
    <source>
        <dbReference type="EMBL" id="EFQ07085.1"/>
    </source>
</evidence>
<gene>
    <name evidence="1" type="ORF">HMPREF9436_01390</name>
</gene>
<proteinExistence type="predicted"/>
<evidence type="ECO:0000313" key="2">
    <source>
        <dbReference type="Proteomes" id="UP000006028"/>
    </source>
</evidence>
<dbReference type="OrthoDB" id="9926248at2"/>
<dbReference type="AlphaFoldDB" id="E2ZI99"/>
<protein>
    <submittedName>
        <fullName evidence="1">Uncharacterized protein</fullName>
    </submittedName>
</protein>
<dbReference type="Proteomes" id="UP000006028">
    <property type="component" value="Unassembled WGS sequence"/>
</dbReference>
<dbReference type="STRING" id="748224.HMPREF9436_01390"/>